<dbReference type="Proteomes" id="UP000076532">
    <property type="component" value="Unassembled WGS sequence"/>
</dbReference>
<gene>
    <name evidence="1" type="ORF">FIBSPDRAFT_559213</name>
</gene>
<evidence type="ECO:0000313" key="1">
    <source>
        <dbReference type="EMBL" id="KZP02792.1"/>
    </source>
</evidence>
<accession>A0A167TCE9</accession>
<protein>
    <submittedName>
        <fullName evidence="1">Uncharacterized protein</fullName>
    </submittedName>
</protein>
<organism evidence="1 2">
    <name type="scientific">Athelia psychrophila</name>
    <dbReference type="NCBI Taxonomy" id="1759441"/>
    <lineage>
        <taxon>Eukaryota</taxon>
        <taxon>Fungi</taxon>
        <taxon>Dikarya</taxon>
        <taxon>Basidiomycota</taxon>
        <taxon>Agaricomycotina</taxon>
        <taxon>Agaricomycetes</taxon>
        <taxon>Agaricomycetidae</taxon>
        <taxon>Atheliales</taxon>
        <taxon>Atheliaceae</taxon>
        <taxon>Athelia</taxon>
    </lineage>
</organism>
<sequence>MHPQDSFFRNYRRMISGTRARYEMASCNLALKTMGKQRTRANACVGWQTFILRLMSDHLETGITQPHT</sequence>
<evidence type="ECO:0000313" key="2">
    <source>
        <dbReference type="Proteomes" id="UP000076532"/>
    </source>
</evidence>
<dbReference type="AlphaFoldDB" id="A0A167TCE9"/>
<proteinExistence type="predicted"/>
<name>A0A167TCE9_9AGAM</name>
<reference evidence="1 2" key="1">
    <citation type="journal article" date="2016" name="Mol. Biol. Evol.">
        <title>Comparative Genomics of Early-Diverging Mushroom-Forming Fungi Provides Insights into the Origins of Lignocellulose Decay Capabilities.</title>
        <authorList>
            <person name="Nagy L.G."/>
            <person name="Riley R."/>
            <person name="Tritt A."/>
            <person name="Adam C."/>
            <person name="Daum C."/>
            <person name="Floudas D."/>
            <person name="Sun H."/>
            <person name="Yadav J.S."/>
            <person name="Pangilinan J."/>
            <person name="Larsson K.H."/>
            <person name="Matsuura K."/>
            <person name="Barry K."/>
            <person name="Labutti K."/>
            <person name="Kuo R."/>
            <person name="Ohm R.A."/>
            <person name="Bhattacharya S.S."/>
            <person name="Shirouzu T."/>
            <person name="Yoshinaga Y."/>
            <person name="Martin F.M."/>
            <person name="Grigoriev I.V."/>
            <person name="Hibbett D.S."/>
        </authorList>
    </citation>
    <scope>NUCLEOTIDE SEQUENCE [LARGE SCALE GENOMIC DNA]</scope>
    <source>
        <strain evidence="1 2">CBS 109695</strain>
    </source>
</reference>
<keyword evidence="2" id="KW-1185">Reference proteome</keyword>
<dbReference type="EMBL" id="KV418306">
    <property type="protein sequence ID" value="KZP02792.1"/>
    <property type="molecule type" value="Genomic_DNA"/>
</dbReference>